<keyword evidence="2" id="KW-0902">Two-component regulatory system</keyword>
<dbReference type="GO" id="GO:0032993">
    <property type="term" value="C:protein-DNA complex"/>
    <property type="evidence" value="ECO:0007669"/>
    <property type="project" value="TreeGrafter"/>
</dbReference>
<evidence type="ECO:0000256" key="1">
    <source>
        <dbReference type="ARBA" id="ARBA00022553"/>
    </source>
</evidence>
<dbReference type="GO" id="GO:0005829">
    <property type="term" value="C:cytosol"/>
    <property type="evidence" value="ECO:0007669"/>
    <property type="project" value="TreeGrafter"/>
</dbReference>
<dbReference type="OrthoDB" id="54343at2"/>
<evidence type="ECO:0000256" key="6">
    <source>
        <dbReference type="PROSITE-ProRule" id="PRU01091"/>
    </source>
</evidence>
<dbReference type="EMBL" id="FNIL01000009">
    <property type="protein sequence ID" value="SDO24728.1"/>
    <property type="molecule type" value="Genomic_DNA"/>
</dbReference>
<protein>
    <submittedName>
        <fullName evidence="8">Transcriptional regulatory protein, C terminal</fullName>
    </submittedName>
</protein>
<dbReference type="AlphaFoldDB" id="A0A1H0HZT0"/>
<sequence>MLDFHSEEYLVSLRGETIPLLRKEFMLLQYLHINSERTLSRDQLLQAVWPESFPTDRTVDDHIYRLRKKLKHWQESVLIETVKGRGYKLSLAAAPVFPLEGDPAFQNLAVSLLGRYHLFGQGEALDTLIRQKELGINIDIETEIIVAFMRGDFQQLLSNTHLPFSKRALYLLHIYFMFSTQKKQALAYLEKAVDLKVFSENTQMEAELLAAVLFSIIAEEYNNAEKHIRKAVQIVSSEEHGFYPFLQLNKLMLAMLQDNSAEIKKHQDHLHLFFEQKPYQRELGIFQVLTGLEEERKNKSGSRHIAQGMQTLHHSRFRSHQLLAITISRFFLSKYSFSASAENFISAAWDDITAEFDLELILRSTEAELQLYL</sequence>
<evidence type="ECO:0000313" key="8">
    <source>
        <dbReference type="EMBL" id="SDO24728.1"/>
    </source>
</evidence>
<dbReference type="SUPFAM" id="SSF46894">
    <property type="entry name" value="C-terminal effector domain of the bipartite response regulators"/>
    <property type="match status" value="1"/>
</dbReference>
<evidence type="ECO:0000256" key="5">
    <source>
        <dbReference type="ARBA" id="ARBA00023163"/>
    </source>
</evidence>
<feature type="domain" description="OmpR/PhoB-type" evidence="7">
    <location>
        <begin position="1"/>
        <end position="91"/>
    </location>
</feature>
<dbReference type="GO" id="GO:0006355">
    <property type="term" value="P:regulation of DNA-templated transcription"/>
    <property type="evidence" value="ECO:0007669"/>
    <property type="project" value="InterPro"/>
</dbReference>
<accession>A0A1H0HZT0</accession>
<dbReference type="InterPro" id="IPR036388">
    <property type="entry name" value="WH-like_DNA-bd_sf"/>
</dbReference>
<keyword evidence="3" id="KW-0805">Transcription regulation</keyword>
<evidence type="ECO:0000313" key="9">
    <source>
        <dbReference type="Proteomes" id="UP000198778"/>
    </source>
</evidence>
<keyword evidence="4 6" id="KW-0238">DNA-binding</keyword>
<keyword evidence="5" id="KW-0804">Transcription</keyword>
<organism evidence="8 9">
    <name type="scientific">Alkalicoccus daliensis</name>
    <dbReference type="NCBI Taxonomy" id="745820"/>
    <lineage>
        <taxon>Bacteria</taxon>
        <taxon>Bacillati</taxon>
        <taxon>Bacillota</taxon>
        <taxon>Bacilli</taxon>
        <taxon>Bacillales</taxon>
        <taxon>Bacillaceae</taxon>
        <taxon>Alkalicoccus</taxon>
    </lineage>
</organism>
<dbReference type="InterPro" id="IPR016032">
    <property type="entry name" value="Sig_transdc_resp-reg_C-effctor"/>
</dbReference>
<dbReference type="PANTHER" id="PTHR48111:SF40">
    <property type="entry name" value="PHOSPHATE REGULON TRANSCRIPTIONAL REGULATORY PROTEIN PHOB"/>
    <property type="match status" value="1"/>
</dbReference>
<evidence type="ECO:0000256" key="4">
    <source>
        <dbReference type="ARBA" id="ARBA00023125"/>
    </source>
</evidence>
<reference evidence="9" key="1">
    <citation type="submission" date="2016-10" db="EMBL/GenBank/DDBJ databases">
        <authorList>
            <person name="Varghese N."/>
            <person name="Submissions S."/>
        </authorList>
    </citation>
    <scope>NUCLEOTIDE SEQUENCE [LARGE SCALE GENOMIC DNA]</scope>
    <source>
        <strain evidence="9">CGMCC 1.10369</strain>
    </source>
</reference>
<dbReference type="STRING" id="745820.SAMN04488053_109115"/>
<name>A0A1H0HZT0_9BACI</name>
<dbReference type="Gene3D" id="1.10.10.10">
    <property type="entry name" value="Winged helix-like DNA-binding domain superfamily/Winged helix DNA-binding domain"/>
    <property type="match status" value="1"/>
</dbReference>
<dbReference type="RefSeq" id="WP_090843477.1">
    <property type="nucleotide sequence ID" value="NZ_FNIL01000009.1"/>
</dbReference>
<dbReference type="Pfam" id="PF00486">
    <property type="entry name" value="Trans_reg_C"/>
    <property type="match status" value="1"/>
</dbReference>
<evidence type="ECO:0000256" key="3">
    <source>
        <dbReference type="ARBA" id="ARBA00023015"/>
    </source>
</evidence>
<dbReference type="InterPro" id="IPR039420">
    <property type="entry name" value="WalR-like"/>
</dbReference>
<dbReference type="GO" id="GO:0000156">
    <property type="term" value="F:phosphorelay response regulator activity"/>
    <property type="evidence" value="ECO:0007669"/>
    <property type="project" value="TreeGrafter"/>
</dbReference>
<keyword evidence="9" id="KW-1185">Reference proteome</keyword>
<evidence type="ECO:0000259" key="7">
    <source>
        <dbReference type="PROSITE" id="PS51755"/>
    </source>
</evidence>
<dbReference type="Proteomes" id="UP000198778">
    <property type="component" value="Unassembled WGS sequence"/>
</dbReference>
<feature type="DNA-binding region" description="OmpR/PhoB-type" evidence="6">
    <location>
        <begin position="1"/>
        <end position="91"/>
    </location>
</feature>
<keyword evidence="1" id="KW-0597">Phosphoprotein</keyword>
<dbReference type="CDD" id="cd00383">
    <property type="entry name" value="trans_reg_C"/>
    <property type="match status" value="1"/>
</dbReference>
<dbReference type="PANTHER" id="PTHR48111">
    <property type="entry name" value="REGULATOR OF RPOS"/>
    <property type="match status" value="1"/>
</dbReference>
<gene>
    <name evidence="8" type="ORF">SAMN04488053_109115</name>
</gene>
<dbReference type="GO" id="GO:0000976">
    <property type="term" value="F:transcription cis-regulatory region binding"/>
    <property type="evidence" value="ECO:0007669"/>
    <property type="project" value="TreeGrafter"/>
</dbReference>
<dbReference type="SMART" id="SM00862">
    <property type="entry name" value="Trans_reg_C"/>
    <property type="match status" value="1"/>
</dbReference>
<evidence type="ECO:0000256" key="2">
    <source>
        <dbReference type="ARBA" id="ARBA00023012"/>
    </source>
</evidence>
<dbReference type="PROSITE" id="PS51755">
    <property type="entry name" value="OMPR_PHOB"/>
    <property type="match status" value="1"/>
</dbReference>
<dbReference type="InterPro" id="IPR001867">
    <property type="entry name" value="OmpR/PhoB-type_DNA-bd"/>
</dbReference>
<proteinExistence type="predicted"/>